<evidence type="ECO:0000256" key="5">
    <source>
        <dbReference type="ARBA" id="ARBA00023136"/>
    </source>
</evidence>
<evidence type="ECO:0000256" key="1">
    <source>
        <dbReference type="ARBA" id="ARBA00004651"/>
    </source>
</evidence>
<dbReference type="EMBL" id="FNIG01000012">
    <property type="protein sequence ID" value="SDN94841.1"/>
    <property type="molecule type" value="Genomic_DNA"/>
</dbReference>
<gene>
    <name evidence="8" type="ORF">SAMN05216498_0282</name>
</gene>
<dbReference type="PANTHER" id="PTHR23523:SF2">
    <property type="entry name" value="2-NITROIMIDAZOLE TRANSPORTER"/>
    <property type="match status" value="1"/>
</dbReference>
<dbReference type="PROSITE" id="PS50850">
    <property type="entry name" value="MFS"/>
    <property type="match status" value="1"/>
</dbReference>
<evidence type="ECO:0000256" key="2">
    <source>
        <dbReference type="ARBA" id="ARBA00022448"/>
    </source>
</evidence>
<dbReference type="CDD" id="cd17339">
    <property type="entry name" value="MFS_NIMT_CynX_like"/>
    <property type="match status" value="1"/>
</dbReference>
<comment type="subcellular location">
    <subcellularLocation>
        <location evidence="1">Cell membrane</location>
        <topology evidence="1">Multi-pass membrane protein</topology>
    </subcellularLocation>
</comment>
<reference evidence="8 9" key="1">
    <citation type="submission" date="2016-10" db="EMBL/GenBank/DDBJ databases">
        <authorList>
            <person name="de Groot N.N."/>
        </authorList>
    </citation>
    <scope>NUCLEOTIDE SEQUENCE [LARGE SCALE GENOMIC DNA]</scope>
    <source>
        <strain evidence="8 9">CGMCC 1.3442</strain>
    </source>
</reference>
<dbReference type="OrthoDB" id="9797740at2"/>
<feature type="transmembrane region" description="Helical" evidence="6">
    <location>
        <begin position="247"/>
        <end position="266"/>
    </location>
</feature>
<evidence type="ECO:0000256" key="3">
    <source>
        <dbReference type="ARBA" id="ARBA00022692"/>
    </source>
</evidence>
<feature type="transmembrane region" description="Helical" evidence="6">
    <location>
        <begin position="14"/>
        <end position="38"/>
    </location>
</feature>
<dbReference type="PANTHER" id="PTHR23523">
    <property type="match status" value="1"/>
</dbReference>
<dbReference type="GO" id="GO:0022857">
    <property type="term" value="F:transmembrane transporter activity"/>
    <property type="evidence" value="ECO:0007669"/>
    <property type="project" value="InterPro"/>
</dbReference>
<evidence type="ECO:0000256" key="6">
    <source>
        <dbReference type="SAM" id="Phobius"/>
    </source>
</evidence>
<feature type="transmembrane region" description="Helical" evidence="6">
    <location>
        <begin position="302"/>
        <end position="325"/>
    </location>
</feature>
<evidence type="ECO:0000256" key="4">
    <source>
        <dbReference type="ARBA" id="ARBA00022989"/>
    </source>
</evidence>
<protein>
    <submittedName>
        <fullName evidence="8">MFS transporter, CP family, cyanate transporter</fullName>
    </submittedName>
</protein>
<evidence type="ECO:0000313" key="8">
    <source>
        <dbReference type="EMBL" id="SDN94841.1"/>
    </source>
</evidence>
<feature type="transmembrane region" description="Helical" evidence="6">
    <location>
        <begin position="81"/>
        <end position="96"/>
    </location>
</feature>
<dbReference type="Gene3D" id="1.20.1250.20">
    <property type="entry name" value="MFS general substrate transporter like domains"/>
    <property type="match status" value="2"/>
</dbReference>
<feature type="transmembrane region" description="Helical" evidence="6">
    <location>
        <begin position="50"/>
        <end position="69"/>
    </location>
</feature>
<feature type="transmembrane region" description="Helical" evidence="6">
    <location>
        <begin position="102"/>
        <end position="123"/>
    </location>
</feature>
<dbReference type="InterPro" id="IPR052524">
    <property type="entry name" value="MFS_Cyanate_Porter"/>
</dbReference>
<keyword evidence="2" id="KW-0813">Transport</keyword>
<keyword evidence="5 6" id="KW-0472">Membrane</keyword>
<organism evidence="8 9">
    <name type="scientific">Tenuibacillus multivorans</name>
    <dbReference type="NCBI Taxonomy" id="237069"/>
    <lineage>
        <taxon>Bacteria</taxon>
        <taxon>Bacillati</taxon>
        <taxon>Bacillota</taxon>
        <taxon>Bacilli</taxon>
        <taxon>Bacillales</taxon>
        <taxon>Bacillaceae</taxon>
        <taxon>Tenuibacillus</taxon>
    </lineage>
</organism>
<dbReference type="Pfam" id="PF07690">
    <property type="entry name" value="MFS_1"/>
    <property type="match status" value="1"/>
</dbReference>
<dbReference type="InterPro" id="IPR011701">
    <property type="entry name" value="MFS"/>
</dbReference>
<name>A0A1H0FK21_9BACI</name>
<keyword evidence="3 6" id="KW-0812">Transmembrane</keyword>
<dbReference type="STRING" id="237069.SAMN05216498_0282"/>
<dbReference type="SUPFAM" id="SSF103473">
    <property type="entry name" value="MFS general substrate transporter"/>
    <property type="match status" value="1"/>
</dbReference>
<dbReference type="InterPro" id="IPR020846">
    <property type="entry name" value="MFS_dom"/>
</dbReference>
<feature type="transmembrane region" description="Helical" evidence="6">
    <location>
        <begin position="172"/>
        <end position="192"/>
    </location>
</feature>
<feature type="transmembrane region" description="Helical" evidence="6">
    <location>
        <begin position="278"/>
        <end position="296"/>
    </location>
</feature>
<feature type="transmembrane region" description="Helical" evidence="6">
    <location>
        <begin position="345"/>
        <end position="361"/>
    </location>
</feature>
<feature type="transmembrane region" description="Helical" evidence="6">
    <location>
        <begin position="212"/>
        <end position="235"/>
    </location>
</feature>
<proteinExistence type="predicted"/>
<sequence>MNALNESNDKIKQLLFIVGIIFVAFNLRPSITAVGPIISDIRLDTGMSNGLAGMLTTLPLIAFAVLSPLTPRLAQRIGNEWTVLGGLVLLGIGILIRPSDLIWLLFFGTLLVGAGIAICNVLLPGIVKQKFSTKVGLVTGIYTLSMSFMASMGSGVSVPLARGLGFGWKNSLVFWGILTVLAILVWIPQLRVKSGKLIEPDPTDRLMWKSKLAWQVTVFMGLQSLLFYCMIAWMPEILFSRGIDMSTAGWMVSIMQLVGLPSTLIAPYLADRLSNQRGIIMVMGVLYLIGIGFLLIGNHLLMLSLSILLIGIAQGASISLSLTFLSLRARNSRQAANLSGMAQSIGYFLAAVGPFAIGLIFDVFQSWNISIVILFAVCVIMTLAGIGAGRNEYVLPENGG</sequence>
<feature type="transmembrane region" description="Helical" evidence="6">
    <location>
        <begin position="367"/>
        <end position="388"/>
    </location>
</feature>
<feature type="domain" description="Major facilitator superfamily (MFS) profile" evidence="7">
    <location>
        <begin position="209"/>
        <end position="400"/>
    </location>
</feature>
<evidence type="ECO:0000313" key="9">
    <source>
        <dbReference type="Proteomes" id="UP000199334"/>
    </source>
</evidence>
<dbReference type="GO" id="GO:0005886">
    <property type="term" value="C:plasma membrane"/>
    <property type="evidence" value="ECO:0007669"/>
    <property type="project" value="UniProtKB-SubCell"/>
</dbReference>
<dbReference type="AlphaFoldDB" id="A0A1H0FK21"/>
<dbReference type="RefSeq" id="WP_093857824.1">
    <property type="nucleotide sequence ID" value="NZ_BJVZ01000014.1"/>
</dbReference>
<evidence type="ECO:0000259" key="7">
    <source>
        <dbReference type="PROSITE" id="PS50850"/>
    </source>
</evidence>
<dbReference type="Proteomes" id="UP000199334">
    <property type="component" value="Unassembled WGS sequence"/>
</dbReference>
<keyword evidence="9" id="KW-1185">Reference proteome</keyword>
<keyword evidence="4 6" id="KW-1133">Transmembrane helix</keyword>
<accession>A0A1H0FK21</accession>
<feature type="transmembrane region" description="Helical" evidence="6">
    <location>
        <begin position="135"/>
        <end position="152"/>
    </location>
</feature>
<dbReference type="InterPro" id="IPR036259">
    <property type="entry name" value="MFS_trans_sf"/>
</dbReference>